<dbReference type="EMBL" id="CP062310">
    <property type="protein sequence ID" value="QOJ79476.1"/>
    <property type="molecule type" value="Genomic_DNA"/>
</dbReference>
<evidence type="ECO:0000256" key="1">
    <source>
        <dbReference type="SAM" id="Phobius"/>
    </source>
</evidence>
<dbReference type="GeneID" id="59148864"/>
<organism evidence="3 4">
    <name type="scientific">Infirmifilum lucidum</name>
    <dbReference type="NCBI Taxonomy" id="2776706"/>
    <lineage>
        <taxon>Archaea</taxon>
        <taxon>Thermoproteota</taxon>
        <taxon>Thermoprotei</taxon>
        <taxon>Thermofilales</taxon>
        <taxon>Thermofilaceae</taxon>
        <taxon>Infirmifilum</taxon>
    </lineage>
</organism>
<dbReference type="InterPro" id="IPR003675">
    <property type="entry name" value="Rce1/LyrA-like_dom"/>
</dbReference>
<feature type="transmembrane region" description="Helical" evidence="1">
    <location>
        <begin position="179"/>
        <end position="200"/>
    </location>
</feature>
<keyword evidence="3" id="KW-0645">Protease</keyword>
<feature type="transmembrane region" description="Helical" evidence="1">
    <location>
        <begin position="59"/>
        <end position="78"/>
    </location>
</feature>
<dbReference type="GO" id="GO:0080120">
    <property type="term" value="P:CAAX-box protein maturation"/>
    <property type="evidence" value="ECO:0007669"/>
    <property type="project" value="UniProtKB-ARBA"/>
</dbReference>
<dbReference type="AlphaFoldDB" id="A0A7L9FKT5"/>
<evidence type="ECO:0000259" key="2">
    <source>
        <dbReference type="Pfam" id="PF02517"/>
    </source>
</evidence>
<dbReference type="Pfam" id="PF02517">
    <property type="entry name" value="Rce1-like"/>
    <property type="match status" value="1"/>
</dbReference>
<keyword evidence="3" id="KW-0378">Hydrolase</keyword>
<name>A0A7L9FKT5_9CREN</name>
<keyword evidence="1" id="KW-0812">Transmembrane</keyword>
<dbReference type="GO" id="GO:0004175">
    <property type="term" value="F:endopeptidase activity"/>
    <property type="evidence" value="ECO:0007669"/>
    <property type="project" value="UniProtKB-ARBA"/>
</dbReference>
<dbReference type="RefSeq" id="WP_192819448.1">
    <property type="nucleotide sequence ID" value="NZ_CP062310.1"/>
</dbReference>
<proteinExistence type="predicted"/>
<sequence>MVTFRSKAEELWLAVFLAYFSMANAGLVLAGYALLLLYSAAVVIPRLRDPPRVSRADSVLLVLLGVLPHVLLLASRVGSAHSLHAYLFACASAVIEEIFYRGFLLQRIGLPLQALVFMYSHISATDPVFLVYSSLLAPHYFLIGLAAGLLAERMGFEGSSVFHSVYNVVASSYYLRLDIPTLSAIIASDLLLLALIMVYLKLPSFKIDFLQV</sequence>
<protein>
    <submittedName>
        <fullName evidence="3">CPBP family intramembrane metalloprotease</fullName>
    </submittedName>
</protein>
<keyword evidence="1" id="KW-1133">Transmembrane helix</keyword>
<feature type="transmembrane region" description="Helical" evidence="1">
    <location>
        <begin position="12"/>
        <end position="38"/>
    </location>
</feature>
<dbReference type="GO" id="GO:0006508">
    <property type="term" value="P:proteolysis"/>
    <property type="evidence" value="ECO:0007669"/>
    <property type="project" value="UniProtKB-KW"/>
</dbReference>
<feature type="transmembrane region" description="Helical" evidence="1">
    <location>
        <begin position="129"/>
        <end position="151"/>
    </location>
</feature>
<dbReference type="Proteomes" id="UP000594121">
    <property type="component" value="Chromosome"/>
</dbReference>
<reference evidence="3 4" key="1">
    <citation type="submission" date="2020-10" db="EMBL/GenBank/DDBJ databases">
        <title>Thermofilum lucidum 3507LT sp. nov. a novel member of Thermofilaceae family isolated from Chile hot spring, and proposal of description order Thermofilales.</title>
        <authorList>
            <person name="Zayulina K.S."/>
            <person name="Elcheninov A.G."/>
            <person name="Toshchakov S.V."/>
            <person name="Kublanov I.V."/>
        </authorList>
    </citation>
    <scope>NUCLEOTIDE SEQUENCE [LARGE SCALE GENOMIC DNA]</scope>
    <source>
        <strain evidence="3 4">3507LT</strain>
    </source>
</reference>
<evidence type="ECO:0000313" key="3">
    <source>
        <dbReference type="EMBL" id="QOJ79476.1"/>
    </source>
</evidence>
<dbReference type="InParanoid" id="A0A7L9FKT5"/>
<evidence type="ECO:0000313" key="4">
    <source>
        <dbReference type="Proteomes" id="UP000594121"/>
    </source>
</evidence>
<keyword evidence="4" id="KW-1185">Reference proteome</keyword>
<accession>A0A7L9FKT5</accession>
<keyword evidence="1" id="KW-0472">Membrane</keyword>
<keyword evidence="3" id="KW-0482">Metalloprotease</keyword>
<feature type="domain" description="CAAX prenyl protease 2/Lysostaphin resistance protein A-like" evidence="2">
    <location>
        <begin position="85"/>
        <end position="169"/>
    </location>
</feature>
<dbReference type="GO" id="GO:0008237">
    <property type="term" value="F:metallopeptidase activity"/>
    <property type="evidence" value="ECO:0007669"/>
    <property type="project" value="UniProtKB-KW"/>
</dbReference>
<dbReference type="KEGG" id="thel:IG193_03170"/>
<gene>
    <name evidence="3" type="ORF">IG193_03170</name>
</gene>